<feature type="domain" description="HTH tetR-type" evidence="4">
    <location>
        <begin position="23"/>
        <end position="83"/>
    </location>
</feature>
<dbReference type="AlphaFoldDB" id="A0A7G9RA62"/>
<gene>
    <name evidence="5" type="ORF">H9L09_18765</name>
</gene>
<dbReference type="GO" id="GO:0000976">
    <property type="term" value="F:transcription cis-regulatory region binding"/>
    <property type="evidence" value="ECO:0007669"/>
    <property type="project" value="TreeGrafter"/>
</dbReference>
<dbReference type="SUPFAM" id="SSF48498">
    <property type="entry name" value="Tetracyclin repressor-like, C-terminal domain"/>
    <property type="match status" value="1"/>
</dbReference>
<evidence type="ECO:0000259" key="4">
    <source>
        <dbReference type="PROSITE" id="PS50977"/>
    </source>
</evidence>
<dbReference type="SUPFAM" id="SSF46689">
    <property type="entry name" value="Homeodomain-like"/>
    <property type="match status" value="1"/>
</dbReference>
<protein>
    <submittedName>
        <fullName evidence="5">TetR family transcriptional regulator</fullName>
    </submittedName>
</protein>
<dbReference type="RefSeq" id="WP_187578329.1">
    <property type="nucleotide sequence ID" value="NZ_CP060713.1"/>
</dbReference>
<feature type="region of interest" description="Disordered" evidence="3">
    <location>
        <begin position="215"/>
        <end position="239"/>
    </location>
</feature>
<dbReference type="Proteomes" id="UP000515947">
    <property type="component" value="Chromosome"/>
</dbReference>
<proteinExistence type="predicted"/>
<dbReference type="InterPro" id="IPR009057">
    <property type="entry name" value="Homeodomain-like_sf"/>
</dbReference>
<accession>A0A7G9RA62</accession>
<dbReference type="Pfam" id="PF00440">
    <property type="entry name" value="TetR_N"/>
    <property type="match status" value="1"/>
</dbReference>
<dbReference type="PROSITE" id="PS50977">
    <property type="entry name" value="HTH_TETR_2"/>
    <property type="match status" value="1"/>
</dbReference>
<dbReference type="Gene3D" id="1.10.357.10">
    <property type="entry name" value="Tetracycline Repressor, domain 2"/>
    <property type="match status" value="1"/>
</dbReference>
<reference evidence="5 6" key="1">
    <citation type="submission" date="2020-08" db="EMBL/GenBank/DDBJ databases">
        <title>Genome sequence of Nocardioides mesophilus KACC 16243T.</title>
        <authorList>
            <person name="Hyun D.-W."/>
            <person name="Bae J.-W."/>
        </authorList>
    </citation>
    <scope>NUCLEOTIDE SEQUENCE [LARGE SCALE GENOMIC DNA]</scope>
    <source>
        <strain evidence="5 6">KACC 16243</strain>
    </source>
</reference>
<dbReference type="InterPro" id="IPR001647">
    <property type="entry name" value="HTH_TetR"/>
</dbReference>
<evidence type="ECO:0000256" key="1">
    <source>
        <dbReference type="ARBA" id="ARBA00023125"/>
    </source>
</evidence>
<organism evidence="5 6">
    <name type="scientific">Nocardioides mesophilus</name>
    <dbReference type="NCBI Taxonomy" id="433659"/>
    <lineage>
        <taxon>Bacteria</taxon>
        <taxon>Bacillati</taxon>
        <taxon>Actinomycetota</taxon>
        <taxon>Actinomycetes</taxon>
        <taxon>Propionibacteriales</taxon>
        <taxon>Nocardioidaceae</taxon>
        <taxon>Nocardioides</taxon>
    </lineage>
</organism>
<dbReference type="PANTHER" id="PTHR30055:SF209">
    <property type="entry name" value="POSSIBLE TRANSCRIPTIONAL REGULATORY PROTEIN (PROBABLY TETR-FAMILY)"/>
    <property type="match status" value="1"/>
</dbReference>
<evidence type="ECO:0000313" key="6">
    <source>
        <dbReference type="Proteomes" id="UP000515947"/>
    </source>
</evidence>
<feature type="compositionally biased region" description="Basic and acidic residues" evidence="3">
    <location>
        <begin position="230"/>
        <end position="239"/>
    </location>
</feature>
<feature type="DNA-binding region" description="H-T-H motif" evidence="2">
    <location>
        <begin position="46"/>
        <end position="65"/>
    </location>
</feature>
<dbReference type="GO" id="GO:0003700">
    <property type="term" value="F:DNA-binding transcription factor activity"/>
    <property type="evidence" value="ECO:0007669"/>
    <property type="project" value="TreeGrafter"/>
</dbReference>
<dbReference type="PANTHER" id="PTHR30055">
    <property type="entry name" value="HTH-TYPE TRANSCRIPTIONAL REGULATOR RUTR"/>
    <property type="match status" value="1"/>
</dbReference>
<dbReference type="EMBL" id="CP060713">
    <property type="protein sequence ID" value="QNN52487.1"/>
    <property type="molecule type" value="Genomic_DNA"/>
</dbReference>
<evidence type="ECO:0000256" key="2">
    <source>
        <dbReference type="PROSITE-ProRule" id="PRU00335"/>
    </source>
</evidence>
<evidence type="ECO:0000256" key="3">
    <source>
        <dbReference type="SAM" id="MobiDB-lite"/>
    </source>
</evidence>
<dbReference type="PRINTS" id="PR00455">
    <property type="entry name" value="HTHTETR"/>
</dbReference>
<evidence type="ECO:0000313" key="5">
    <source>
        <dbReference type="EMBL" id="QNN52487.1"/>
    </source>
</evidence>
<dbReference type="InterPro" id="IPR036271">
    <property type="entry name" value="Tet_transcr_reg_TetR-rel_C_sf"/>
</dbReference>
<keyword evidence="6" id="KW-1185">Reference proteome</keyword>
<sequence>MSRLPASVKSRRYDVRGRRAAALRRREGILAAGRELMLRDGYAATTVASIAAAAAVSTETVYKAFGGKPGIVRALFRQALDGAGPESAVARSDRLREGATGHALVAGWAELAREVAPRGAPLALLLRDAAGHDPKARSVLDEIERTRLLRMRDNARALVATGDVRPDLSLRDVTDVLFAVSSAELYELLVIRRGWSSRRFARFQRETMAGALLVQETADPAGQSPTTPRQTERAPREGL</sequence>
<dbReference type="KEGG" id="nmes:H9L09_18765"/>
<name>A0A7G9RA62_9ACTN</name>
<keyword evidence="1 2" id="KW-0238">DNA-binding</keyword>
<dbReference type="InterPro" id="IPR050109">
    <property type="entry name" value="HTH-type_TetR-like_transc_reg"/>
</dbReference>